<sequence>MLVFVLLHKFLNINELNKFMLNYHNWSVNCRLIYNVNPFTIQSVPEPSPGILLGLALAGLVGVGVVRKIKKKGVGY</sequence>
<keyword evidence="4" id="KW-1185">Reference proteome</keyword>
<keyword evidence="1" id="KW-0812">Transmembrane</keyword>
<name>A0A286TTX7_9BACT</name>
<dbReference type="GO" id="GO:0016874">
    <property type="term" value="F:ligase activity"/>
    <property type="evidence" value="ECO:0007669"/>
    <property type="project" value="UniProtKB-KW"/>
</dbReference>
<proteinExistence type="predicted"/>
<feature type="transmembrane region" description="Helical" evidence="1">
    <location>
        <begin position="48"/>
        <end position="66"/>
    </location>
</feature>
<gene>
    <name evidence="3" type="ORF">SCALIN_C03_0017</name>
</gene>
<keyword evidence="1" id="KW-0472">Membrane</keyword>
<reference evidence="4" key="1">
    <citation type="journal article" date="2017" name="Environ. Microbiol. Rep.">
        <title>Genetic Diversity of Marine Anaerobic Ammonium-Oxidizing Bacteria as Revealed by Genomic and Proteomic Analyses of 'Candidatus Scalindua japonica'.</title>
        <authorList>
            <person name="Oshiki M."/>
            <person name="Mizuto K."/>
            <person name="Kimura Z."/>
            <person name="Kindaichi T."/>
            <person name="Satoh H."/>
            <person name="Okabe S."/>
        </authorList>
    </citation>
    <scope>NUCLEOTIDE SEQUENCE [LARGE SCALE GENOMIC DNA]</scope>
    <source>
        <strain evidence="4">husup-a2</strain>
    </source>
</reference>
<evidence type="ECO:0000313" key="3">
    <source>
        <dbReference type="EMBL" id="GAX59360.1"/>
    </source>
</evidence>
<evidence type="ECO:0000313" key="4">
    <source>
        <dbReference type="Proteomes" id="UP000218542"/>
    </source>
</evidence>
<accession>A0A286TTX7</accession>
<dbReference type="AlphaFoldDB" id="A0A286TTX7"/>
<evidence type="ECO:0000259" key="2">
    <source>
        <dbReference type="Pfam" id="PF07589"/>
    </source>
</evidence>
<dbReference type="InterPro" id="IPR013424">
    <property type="entry name" value="Ice-binding_C"/>
</dbReference>
<evidence type="ECO:0000256" key="1">
    <source>
        <dbReference type="SAM" id="Phobius"/>
    </source>
</evidence>
<protein>
    <submittedName>
        <fullName evidence="3">AMP-dependent synthetase and ligase</fullName>
    </submittedName>
</protein>
<dbReference type="Proteomes" id="UP000218542">
    <property type="component" value="Unassembled WGS sequence"/>
</dbReference>
<feature type="domain" description="Ice-binding protein C-terminal" evidence="2">
    <location>
        <begin position="43"/>
        <end position="62"/>
    </location>
</feature>
<dbReference type="NCBIfam" id="TIGR02595">
    <property type="entry name" value="PEP_CTERM"/>
    <property type="match status" value="1"/>
</dbReference>
<comment type="caution">
    <text evidence="3">The sequence shown here is derived from an EMBL/GenBank/DDBJ whole genome shotgun (WGS) entry which is preliminary data.</text>
</comment>
<organism evidence="3 4">
    <name type="scientific">Candidatus Scalindua japonica</name>
    <dbReference type="NCBI Taxonomy" id="1284222"/>
    <lineage>
        <taxon>Bacteria</taxon>
        <taxon>Pseudomonadati</taxon>
        <taxon>Planctomycetota</taxon>
        <taxon>Candidatus Brocadiia</taxon>
        <taxon>Candidatus Brocadiales</taxon>
        <taxon>Candidatus Scalinduaceae</taxon>
        <taxon>Candidatus Scalindua</taxon>
    </lineage>
</organism>
<keyword evidence="3" id="KW-0436">Ligase</keyword>
<dbReference type="Pfam" id="PF07589">
    <property type="entry name" value="PEP-CTERM"/>
    <property type="match status" value="1"/>
</dbReference>
<keyword evidence="1" id="KW-1133">Transmembrane helix</keyword>
<dbReference type="EMBL" id="BAOS01000003">
    <property type="protein sequence ID" value="GAX59360.1"/>
    <property type="molecule type" value="Genomic_DNA"/>
</dbReference>